<sequence length="1081" mass="125695">MMMKMKMKMNIEMKIEMKIVIKTKFKSIEIYKKKEKVIRKIIIIKKIIGQKNNGQKNNSQKNNRLKKQQLKKRSKQQLIKDKNDQKDDKNNQKDDINDQKNDKNDEQNDENEKIKDKKDEQNDENVQQKDEQNEKDDKQIENNNDQKEKLIGETIDKPIYRKTIGTFEFGADLKSQCLESKIISEEDICTVGIYGYFNGKQTKIYERKTKINISQLLKYYQYIQHNFVKKSQSLKEKIEQNIQTVMTAFNRVLDKSEEMIDVQKNPILKEIYKTLDNDELGIIKLLNTFESLINTTLKNVNKLIEDPLNTIKERTFSFLSDKKIHIQDTVTSLYNYFKNKFMTIKNFIETNITIGIPQKIKDQINFFMNNYEQIIYQLLEQPLTKLMNETKQLILKKTNEIFNRTLEIDKIANMNAEQLIQDGLSQLKNKISKTTIQMQEEVQKYVKIPNQFKKRLTGKFLMDMMQKLIKQVIQKISQNIDFTKLLKQTLQKGLSVMQVSVQELLNKIPTNNDNNNLKDIQILFQENDEIVSLTVDLFSGFSEFKQEVIKLVNTLKKLQQGSMLKSISQFAQKIVGFPTEIAKQLKQQGIQMIDKIKNLGIRIKENIIQWKDGIVNTSKQLVLEVKNIYKEIKQFLVKPNFPKSSDDYYKTPLFDEAKEIIQKVKESINLNFDPITTTLDRMKGIPDLFLKFIQQIKDMGKLTTKYWDQIKLSVGNIKQEGNSLWKMIQSKANQANQKFNSILSKEVSFRFLSRKHILDKNGVLDKEYRILYGKEIIDTIQNNILVGDSLDEQLKNLNLNNQLVSVEDAALDLSQNGINQVLDSLSQFKSKTSSENQNIDSLYSDLIKQLLDYFTYEKQVKIPAYRYPIDYSYTYVTSVGIGIKIMLRAEWQLDYDLGIKFKQAILTLSAGLSTRVTVSGQIAIDVGFTEVGGAADGVLFDTGLTVGLTLEPLNKFKGSIYLDGQFTPYYFKIGAYKGKIDLKEQQNCLDKKKGKENEKENDKGQGKKRMLDGENKEIIDVKSTISDILEDNAQPQKPIVIDTGANECKIDIYGLPQRDWILGPLEFKGETYKKRFLEFKW</sequence>
<protein>
    <submittedName>
        <fullName evidence="2">Uncharacterized protein</fullName>
    </submittedName>
</protein>
<dbReference type="EMBL" id="GL983612">
    <property type="protein sequence ID" value="EGR32658.1"/>
    <property type="molecule type" value="Genomic_DNA"/>
</dbReference>
<name>G0QQ44_ICHMU</name>
<proteinExistence type="predicted"/>
<feature type="compositionally biased region" description="Low complexity" evidence="1">
    <location>
        <begin position="52"/>
        <end position="62"/>
    </location>
</feature>
<keyword evidence="3" id="KW-1185">Reference proteome</keyword>
<feature type="compositionally biased region" description="Basic and acidic residues" evidence="1">
    <location>
        <begin position="78"/>
        <end position="150"/>
    </location>
</feature>
<dbReference type="Proteomes" id="UP000008983">
    <property type="component" value="Unassembled WGS sequence"/>
</dbReference>
<evidence type="ECO:0000256" key="1">
    <source>
        <dbReference type="SAM" id="MobiDB-lite"/>
    </source>
</evidence>
<dbReference type="InParanoid" id="G0QQ44"/>
<reference evidence="2 3" key="1">
    <citation type="submission" date="2011-07" db="EMBL/GenBank/DDBJ databases">
        <authorList>
            <person name="Coyne R."/>
            <person name="Brami D."/>
            <person name="Johnson J."/>
            <person name="Hostetler J."/>
            <person name="Hannick L."/>
            <person name="Clark T."/>
            <person name="Cassidy-Hanley D."/>
            <person name="Inman J."/>
        </authorList>
    </citation>
    <scope>NUCLEOTIDE SEQUENCE [LARGE SCALE GENOMIC DNA]</scope>
    <source>
        <strain evidence="2 3">G5</strain>
    </source>
</reference>
<evidence type="ECO:0000313" key="3">
    <source>
        <dbReference type="Proteomes" id="UP000008983"/>
    </source>
</evidence>
<dbReference type="GeneID" id="14908820"/>
<feature type="compositionally biased region" description="Basic residues" evidence="1">
    <location>
        <begin position="63"/>
        <end position="75"/>
    </location>
</feature>
<gene>
    <name evidence="2" type="ORF">IMG5_075230</name>
</gene>
<dbReference type="RefSeq" id="XP_004036644.1">
    <property type="nucleotide sequence ID" value="XM_004036596.1"/>
</dbReference>
<evidence type="ECO:0000313" key="2">
    <source>
        <dbReference type="EMBL" id="EGR32658.1"/>
    </source>
</evidence>
<feature type="region of interest" description="Disordered" evidence="1">
    <location>
        <begin position="52"/>
        <end position="150"/>
    </location>
</feature>
<dbReference type="STRING" id="857967.G0QQ44"/>
<accession>G0QQ44</accession>
<dbReference type="AlphaFoldDB" id="G0QQ44"/>
<organism evidence="2 3">
    <name type="scientific">Ichthyophthirius multifiliis</name>
    <name type="common">White spot disease agent</name>
    <name type="synonym">Ich</name>
    <dbReference type="NCBI Taxonomy" id="5932"/>
    <lineage>
        <taxon>Eukaryota</taxon>
        <taxon>Sar</taxon>
        <taxon>Alveolata</taxon>
        <taxon>Ciliophora</taxon>
        <taxon>Intramacronucleata</taxon>
        <taxon>Oligohymenophorea</taxon>
        <taxon>Hymenostomatida</taxon>
        <taxon>Ophryoglenina</taxon>
        <taxon>Ichthyophthirius</taxon>
    </lineage>
</organism>
<dbReference type="eggNOG" id="ENOG502SENG">
    <property type="taxonomic scope" value="Eukaryota"/>
</dbReference>